<dbReference type="Proteomes" id="UP000008392">
    <property type="component" value="Chromosome"/>
</dbReference>
<reference evidence="1 2" key="5">
    <citation type="journal article" date="2011" name="ISME J.">
        <title>Dual transcriptional profiling of a bacterial/fungal confrontation: Collimonas fungivorans versus Aspergillus niger.</title>
        <authorList>
            <person name="Mela F."/>
            <person name="Fritsche K."/>
            <person name="de Boer W."/>
            <person name="van Veen J.A."/>
            <person name="de Graaff L.H."/>
            <person name="van den Berg M."/>
            <person name="Leveau J.H."/>
        </authorList>
    </citation>
    <scope>NUCLEOTIDE SEQUENCE [LARGE SCALE GENOMIC DNA]</scope>
    <source>
        <strain evidence="1 2">Ter331</strain>
    </source>
</reference>
<evidence type="ECO:0000313" key="1">
    <source>
        <dbReference type="EMBL" id="AEK60834.1"/>
    </source>
</evidence>
<gene>
    <name evidence="1" type="ordered locus">CFU_1002</name>
</gene>
<organism evidence="1 2">
    <name type="scientific">Collimonas fungivorans (strain Ter331)</name>
    <dbReference type="NCBI Taxonomy" id="1005048"/>
    <lineage>
        <taxon>Bacteria</taxon>
        <taxon>Pseudomonadati</taxon>
        <taxon>Pseudomonadota</taxon>
        <taxon>Betaproteobacteria</taxon>
        <taxon>Burkholderiales</taxon>
        <taxon>Oxalobacteraceae</taxon>
        <taxon>Collimonas</taxon>
    </lineage>
</organism>
<proteinExistence type="predicted"/>
<dbReference type="InterPro" id="IPR020000">
    <property type="entry name" value="Phage_P2_LysB"/>
</dbReference>
<reference evidence="1 2" key="2">
    <citation type="journal article" date="2006" name="J. Microbiol. Methods">
        <title>Genomic flank-sequencing of plasposon insertion sites for rapid identification of functional genes.</title>
        <authorList>
            <person name="Leveau J.H."/>
            <person name="Gerards S."/>
            <person name="Fritsche K."/>
            <person name="Zondag G."/>
            <person name="van Veen J.A."/>
        </authorList>
    </citation>
    <scope>NUCLEOTIDE SEQUENCE [LARGE SCALE GENOMIC DNA]</scope>
    <source>
        <strain evidence="1 2">Ter331</strain>
    </source>
</reference>
<reference evidence="1 2" key="1">
    <citation type="journal article" date="2004" name="Environ. Microbiol.">
        <title>Phylogeny-function analysis of (meta)genomic libraries: screening for expression of ribosomal RNA genes by large-insert library fluorescent in situ hybridization (LIL-FISH).</title>
        <authorList>
            <person name="Leveau J.H."/>
            <person name="Gerards S."/>
            <person name="de Boer W."/>
            <person name="van Veen J.A."/>
        </authorList>
    </citation>
    <scope>NUCLEOTIDE SEQUENCE [LARGE SCALE GENOMIC DNA]</scope>
    <source>
        <strain evidence="1 2">Ter331</strain>
    </source>
</reference>
<dbReference type="AlphaFoldDB" id="G0AIQ1"/>
<dbReference type="HOGENOM" id="CLU_124367_2_0_4"/>
<dbReference type="RefSeq" id="WP_014004989.1">
    <property type="nucleotide sequence ID" value="NC_015856.1"/>
</dbReference>
<dbReference type="KEGG" id="cfu:CFU_1002"/>
<name>G0AIQ1_COLFT</name>
<reference evidence="2" key="6">
    <citation type="submission" date="2011-05" db="EMBL/GenBank/DDBJ databases">
        <title>Complete sequence of Collimonas fungivorans Ter331.</title>
        <authorList>
            <person name="Leveau J.H."/>
        </authorList>
    </citation>
    <scope>NUCLEOTIDE SEQUENCE [LARGE SCALE GENOMIC DNA]</scope>
    <source>
        <strain evidence="2">Ter331</strain>
    </source>
</reference>
<reference evidence="1 2" key="3">
    <citation type="journal article" date="2008" name="FEMS Microbiol. Ecol.">
        <title>Identification and characterization of genes underlying chitinolysis in Collimonas fungivorans Ter331.</title>
        <authorList>
            <person name="Fritsche K."/>
            <person name="de Boer W."/>
            <person name="Gerards S."/>
            <person name="van den Berg M."/>
            <person name="van Veen J.A."/>
            <person name="Leveau J.H."/>
        </authorList>
    </citation>
    <scope>NUCLEOTIDE SEQUENCE [LARGE SCALE GENOMIC DNA]</scope>
    <source>
        <strain evidence="1 2">Ter331</strain>
    </source>
</reference>
<accession>G0AIQ1</accession>
<keyword evidence="2" id="KW-1185">Reference proteome</keyword>
<evidence type="ECO:0000313" key="2">
    <source>
        <dbReference type="Proteomes" id="UP000008392"/>
    </source>
</evidence>
<dbReference type="EMBL" id="CP002745">
    <property type="protein sequence ID" value="AEK60834.1"/>
    <property type="molecule type" value="Genomic_DNA"/>
</dbReference>
<protein>
    <submittedName>
        <fullName evidence="1">Putative lysis protein</fullName>
    </submittedName>
</protein>
<dbReference type="STRING" id="1005048.CFU_1002"/>
<dbReference type="NCBIfam" id="TIGR03495">
    <property type="entry name" value="phage_LysB"/>
    <property type="match status" value="1"/>
</dbReference>
<sequence length="140" mass="15276">MELIVKSLITALLVGVLGVVIWIQRDALIAEKARTDRAEQAISDKDDAIKSLTEAAKKNKVSLSKLQADREGIAATLTERERTIENLQHENAAIRSWADTPLPDAIAGMRDHAAITGADDYRQRMPASNTMQPTGGRAED</sequence>
<reference evidence="1 2" key="4">
    <citation type="journal article" date="2010" name="Environ. Microbiol.">
        <title>The bacterial genus Collimonas: mycophagy, weathering and other adaptive solutions to life in oligotrophic soil environments.</title>
        <authorList>
            <person name="Leveau J.H."/>
            <person name="Uroz S."/>
            <person name="de Boer W."/>
        </authorList>
    </citation>
    <scope>NUCLEOTIDE SEQUENCE [LARGE SCALE GENOMIC DNA]</scope>
    <source>
        <strain evidence="1 2">Ter331</strain>
    </source>
</reference>